<dbReference type="AlphaFoldDB" id="A0AAD9W1K7"/>
<accession>A0AAD9W1K7</accession>
<protein>
    <submittedName>
        <fullName evidence="2">Uncharacterized protein</fullName>
    </submittedName>
</protein>
<dbReference type="PANTHER" id="PTHR43591:SF102">
    <property type="entry name" value="S-ADENOSYL-L-METHIONINE-DEPENDENT METHYLTRANSFERASE"/>
    <property type="match status" value="1"/>
</dbReference>
<dbReference type="PANTHER" id="PTHR43591">
    <property type="entry name" value="METHYLTRANSFERASE"/>
    <property type="match status" value="1"/>
</dbReference>
<dbReference type="InterPro" id="IPR029063">
    <property type="entry name" value="SAM-dependent_MTases_sf"/>
</dbReference>
<evidence type="ECO:0000256" key="1">
    <source>
        <dbReference type="ARBA" id="ARBA00038158"/>
    </source>
</evidence>
<evidence type="ECO:0000313" key="3">
    <source>
        <dbReference type="Proteomes" id="UP001265746"/>
    </source>
</evidence>
<comment type="caution">
    <text evidence="2">The sequence shown here is derived from an EMBL/GenBank/DDBJ whole genome shotgun (WGS) entry which is preliminary data.</text>
</comment>
<sequence length="330" mass="36719">MPRLAGLETRRRASLRETPYRMRYLWKSMDACSTHIAKANICCLTMGMNKIVSRLSLSTPDLQHHMWRLLLRGRLSIAPIGEPASVLDIGTGTGIWAIQFAKQHPGADVVGTDLSLIQPTDNVPPNCRFEREDSEEDWVHDVPFDYIHWRLMCTCFSDIKGMMAKVYGNLKPGGWAEFHDVAWELVGADDEASAVLDGSALAKFFRYAVAGGTAFGRDFEAGRKYKEWMVEAGFEGVVERQVLAPVNAWPLDPVDRTIGNWFCVDVHRVLDGTTKLLEAGGLPLAEVPSFLDDVRESITSREMRVYCPHYIVYGRRPAGPSQAASTASAA</sequence>
<evidence type="ECO:0000313" key="2">
    <source>
        <dbReference type="EMBL" id="KAK2604536.1"/>
    </source>
</evidence>
<gene>
    <name evidence="2" type="ORF">N8I77_007457</name>
</gene>
<organism evidence="2 3">
    <name type="scientific">Phomopsis amygdali</name>
    <name type="common">Fusicoccum amygdali</name>
    <dbReference type="NCBI Taxonomy" id="1214568"/>
    <lineage>
        <taxon>Eukaryota</taxon>
        <taxon>Fungi</taxon>
        <taxon>Dikarya</taxon>
        <taxon>Ascomycota</taxon>
        <taxon>Pezizomycotina</taxon>
        <taxon>Sordariomycetes</taxon>
        <taxon>Sordariomycetidae</taxon>
        <taxon>Diaporthales</taxon>
        <taxon>Diaporthaceae</taxon>
        <taxon>Diaporthe</taxon>
    </lineage>
</organism>
<dbReference type="Gene3D" id="3.40.50.150">
    <property type="entry name" value="Vaccinia Virus protein VP39"/>
    <property type="match status" value="1"/>
</dbReference>
<dbReference type="GO" id="GO:0008168">
    <property type="term" value="F:methyltransferase activity"/>
    <property type="evidence" value="ECO:0007669"/>
    <property type="project" value="TreeGrafter"/>
</dbReference>
<keyword evidence="3" id="KW-1185">Reference proteome</keyword>
<dbReference type="SUPFAM" id="SSF53335">
    <property type="entry name" value="S-adenosyl-L-methionine-dependent methyltransferases"/>
    <property type="match status" value="1"/>
</dbReference>
<dbReference type="Pfam" id="PF13489">
    <property type="entry name" value="Methyltransf_23"/>
    <property type="match status" value="1"/>
</dbReference>
<comment type="similarity">
    <text evidence="1">Belongs to the methyltransferase superfamily. LaeA methyltransferase family.</text>
</comment>
<name>A0AAD9W1K7_PHOAM</name>
<reference evidence="2" key="1">
    <citation type="submission" date="2023-06" db="EMBL/GenBank/DDBJ databases">
        <authorList>
            <person name="Noh H."/>
        </authorList>
    </citation>
    <scope>NUCLEOTIDE SEQUENCE</scope>
    <source>
        <strain evidence="2">DUCC20226</strain>
    </source>
</reference>
<proteinExistence type="inferred from homology"/>
<dbReference type="EMBL" id="JAUJFL010000004">
    <property type="protein sequence ID" value="KAK2604536.1"/>
    <property type="molecule type" value="Genomic_DNA"/>
</dbReference>
<dbReference type="CDD" id="cd02440">
    <property type="entry name" value="AdoMet_MTases"/>
    <property type="match status" value="1"/>
</dbReference>
<dbReference type="Proteomes" id="UP001265746">
    <property type="component" value="Unassembled WGS sequence"/>
</dbReference>